<keyword evidence="2" id="KW-1185">Reference proteome</keyword>
<protein>
    <submittedName>
        <fullName evidence="1">Uncharacterized protein</fullName>
    </submittedName>
</protein>
<sequence>MLLDNKARIGLLSIYPHHLRDVSHLTLKEKVIILRKHHSTSPHVAVSFDHFRKRRQNLCVKSKAHEERWRLRFVSWMRLIMMFQPTPDSEIARIKDRNNNPLEILGGW</sequence>
<accession>A0A8X6PHY3</accession>
<dbReference type="Proteomes" id="UP000887013">
    <property type="component" value="Unassembled WGS sequence"/>
</dbReference>
<organism evidence="1 2">
    <name type="scientific">Nephila pilipes</name>
    <name type="common">Giant wood spider</name>
    <name type="synonym">Nephila maculata</name>
    <dbReference type="NCBI Taxonomy" id="299642"/>
    <lineage>
        <taxon>Eukaryota</taxon>
        <taxon>Metazoa</taxon>
        <taxon>Ecdysozoa</taxon>
        <taxon>Arthropoda</taxon>
        <taxon>Chelicerata</taxon>
        <taxon>Arachnida</taxon>
        <taxon>Araneae</taxon>
        <taxon>Araneomorphae</taxon>
        <taxon>Entelegynae</taxon>
        <taxon>Araneoidea</taxon>
        <taxon>Nephilidae</taxon>
        <taxon>Nephila</taxon>
    </lineage>
</organism>
<reference evidence="1" key="1">
    <citation type="submission" date="2020-08" db="EMBL/GenBank/DDBJ databases">
        <title>Multicomponent nature underlies the extraordinary mechanical properties of spider dragline silk.</title>
        <authorList>
            <person name="Kono N."/>
            <person name="Nakamura H."/>
            <person name="Mori M."/>
            <person name="Yoshida Y."/>
            <person name="Ohtoshi R."/>
            <person name="Malay A.D."/>
            <person name="Moran D.A.P."/>
            <person name="Tomita M."/>
            <person name="Numata K."/>
            <person name="Arakawa K."/>
        </authorList>
    </citation>
    <scope>NUCLEOTIDE SEQUENCE</scope>
</reference>
<proteinExistence type="predicted"/>
<dbReference type="EMBL" id="BMAW01115948">
    <property type="protein sequence ID" value="GFT68381.1"/>
    <property type="molecule type" value="Genomic_DNA"/>
</dbReference>
<comment type="caution">
    <text evidence="1">The sequence shown here is derived from an EMBL/GenBank/DDBJ whole genome shotgun (WGS) entry which is preliminary data.</text>
</comment>
<dbReference type="AlphaFoldDB" id="A0A8X6PHY3"/>
<evidence type="ECO:0000313" key="1">
    <source>
        <dbReference type="EMBL" id="GFT68381.1"/>
    </source>
</evidence>
<evidence type="ECO:0000313" key="2">
    <source>
        <dbReference type="Proteomes" id="UP000887013"/>
    </source>
</evidence>
<gene>
    <name evidence="1" type="ORF">NPIL_254851</name>
</gene>
<name>A0A8X6PHY3_NEPPI</name>